<proteinExistence type="predicted"/>
<keyword evidence="11" id="KW-1185">Reference proteome</keyword>
<dbReference type="SUPFAM" id="SSF46626">
    <property type="entry name" value="Cytochrome c"/>
    <property type="match status" value="1"/>
</dbReference>
<feature type="binding site" description="axial binding residue" evidence="7">
    <location>
        <position position="55"/>
    </location>
    <ligand>
        <name>heme c</name>
        <dbReference type="ChEBI" id="CHEBI:61717"/>
    </ligand>
    <ligandPart>
        <name>Fe</name>
        <dbReference type="ChEBI" id="CHEBI:18248"/>
    </ligandPart>
</feature>
<feature type="binding site" description="covalent" evidence="6">
    <location>
        <position position="54"/>
    </location>
    <ligand>
        <name>heme c</name>
        <dbReference type="ChEBI" id="CHEBI:61717"/>
    </ligand>
</feature>
<dbReference type="InterPro" id="IPR009056">
    <property type="entry name" value="Cyt_c-like_dom"/>
</dbReference>
<feature type="domain" description="Cytochrome c" evidence="9">
    <location>
        <begin position="38"/>
        <end position="111"/>
    </location>
</feature>
<dbReference type="InterPro" id="IPR051811">
    <property type="entry name" value="Cytochrome_c550/c551-like"/>
</dbReference>
<dbReference type="GO" id="GO:0016020">
    <property type="term" value="C:membrane"/>
    <property type="evidence" value="ECO:0007669"/>
    <property type="project" value="InterPro"/>
</dbReference>
<evidence type="ECO:0000256" key="2">
    <source>
        <dbReference type="ARBA" id="ARBA00022617"/>
    </source>
</evidence>
<dbReference type="Proteomes" id="UP000321440">
    <property type="component" value="Unassembled WGS sequence"/>
</dbReference>
<feature type="chain" id="PRO_5038601665" description="Cytochrome c domain-containing protein" evidence="8">
    <location>
        <begin position="21"/>
        <end position="111"/>
    </location>
</feature>
<dbReference type="InterPro" id="IPR036909">
    <property type="entry name" value="Cyt_c-like_dom_sf"/>
</dbReference>
<keyword evidence="4" id="KW-0249">Electron transport</keyword>
<keyword evidence="5 7" id="KW-0408">Iron</keyword>
<name>A0A511W9Z5_9BACI</name>
<evidence type="ECO:0000256" key="8">
    <source>
        <dbReference type="SAM" id="SignalP"/>
    </source>
</evidence>
<keyword evidence="8" id="KW-0732">Signal</keyword>
<dbReference type="GO" id="GO:0005506">
    <property type="term" value="F:iron ion binding"/>
    <property type="evidence" value="ECO:0007669"/>
    <property type="project" value="InterPro"/>
</dbReference>
<reference evidence="10 11" key="1">
    <citation type="submission" date="2019-07" db="EMBL/GenBank/DDBJ databases">
        <title>Whole genome shotgun sequence of Alkalibacillus haloalkaliphilus NBRC 103110.</title>
        <authorList>
            <person name="Hosoyama A."/>
            <person name="Uohara A."/>
            <person name="Ohji S."/>
            <person name="Ichikawa N."/>
        </authorList>
    </citation>
    <scope>NUCLEOTIDE SEQUENCE [LARGE SCALE GENOMIC DNA]</scope>
    <source>
        <strain evidence="10 11">NBRC 103110</strain>
    </source>
</reference>
<dbReference type="PANTHER" id="PTHR37823:SF4">
    <property type="entry name" value="MENAQUINOL-CYTOCHROME C REDUCTASE CYTOCHROME B_C SUBUNIT"/>
    <property type="match status" value="1"/>
</dbReference>
<evidence type="ECO:0000256" key="1">
    <source>
        <dbReference type="ARBA" id="ARBA00022448"/>
    </source>
</evidence>
<evidence type="ECO:0000259" key="9">
    <source>
        <dbReference type="PROSITE" id="PS51007"/>
    </source>
</evidence>
<keyword evidence="2 6" id="KW-0349">Heme</keyword>
<comment type="caution">
    <text evidence="10">The sequence shown here is derived from an EMBL/GenBank/DDBJ whole genome shotgun (WGS) entry which is preliminary data.</text>
</comment>
<feature type="binding site" description="axial binding residue" evidence="7">
    <location>
        <position position="90"/>
    </location>
    <ligand>
        <name>heme c</name>
        <dbReference type="ChEBI" id="CHEBI:61717"/>
    </ligand>
    <ligandPart>
        <name>Fe</name>
        <dbReference type="ChEBI" id="CHEBI:18248"/>
    </ligandPart>
</feature>
<dbReference type="GO" id="GO:0009055">
    <property type="term" value="F:electron transfer activity"/>
    <property type="evidence" value="ECO:0007669"/>
    <property type="project" value="InterPro"/>
</dbReference>
<dbReference type="PROSITE" id="PS51007">
    <property type="entry name" value="CYTC"/>
    <property type="match status" value="1"/>
</dbReference>
<evidence type="ECO:0000256" key="7">
    <source>
        <dbReference type="PIRSR" id="PIRSR000025-2"/>
    </source>
</evidence>
<dbReference type="Pfam" id="PF13442">
    <property type="entry name" value="Cytochrome_CBB3"/>
    <property type="match status" value="1"/>
</dbReference>
<dbReference type="GO" id="GO:0020037">
    <property type="term" value="F:heme binding"/>
    <property type="evidence" value="ECO:0007669"/>
    <property type="project" value="InterPro"/>
</dbReference>
<keyword evidence="3 7" id="KW-0479">Metal-binding</keyword>
<evidence type="ECO:0000256" key="5">
    <source>
        <dbReference type="ARBA" id="ARBA00023004"/>
    </source>
</evidence>
<evidence type="ECO:0000256" key="3">
    <source>
        <dbReference type="ARBA" id="ARBA00022723"/>
    </source>
</evidence>
<feature type="signal peptide" evidence="8">
    <location>
        <begin position="1"/>
        <end position="20"/>
    </location>
</feature>
<protein>
    <recommendedName>
        <fullName evidence="9">Cytochrome c domain-containing protein</fullName>
    </recommendedName>
</protein>
<dbReference type="RefSeq" id="WP_146818634.1">
    <property type="nucleotide sequence ID" value="NZ_BJYA01000026.1"/>
</dbReference>
<sequence>MKKKLLVGLFGLMMVVAACGGGDGADDNGNGGDDTTANETAAGEELYQQNCASCHGGDLSGGAGPGLVDASDEYDQGDIVSIILEGYGSMAAVAGVSEEEAEDIADYVLEQ</sequence>
<evidence type="ECO:0000313" key="11">
    <source>
        <dbReference type="Proteomes" id="UP000321440"/>
    </source>
</evidence>
<accession>A0A511W9Z5</accession>
<dbReference type="Gene3D" id="1.10.760.10">
    <property type="entry name" value="Cytochrome c-like domain"/>
    <property type="match status" value="1"/>
</dbReference>
<dbReference type="InterPro" id="IPR012218">
    <property type="entry name" value="Cyt_c_BACSU-c550-type"/>
</dbReference>
<dbReference type="AlphaFoldDB" id="A0A511W9Z5"/>
<keyword evidence="1" id="KW-0813">Transport</keyword>
<dbReference type="EMBL" id="BJYA01000026">
    <property type="protein sequence ID" value="GEN47178.1"/>
    <property type="molecule type" value="Genomic_DNA"/>
</dbReference>
<evidence type="ECO:0000256" key="4">
    <source>
        <dbReference type="ARBA" id="ARBA00022982"/>
    </source>
</evidence>
<evidence type="ECO:0000313" key="10">
    <source>
        <dbReference type="EMBL" id="GEN47178.1"/>
    </source>
</evidence>
<evidence type="ECO:0000256" key="6">
    <source>
        <dbReference type="PIRSR" id="PIRSR000025-1"/>
    </source>
</evidence>
<dbReference type="PROSITE" id="PS51257">
    <property type="entry name" value="PROKAR_LIPOPROTEIN"/>
    <property type="match status" value="1"/>
</dbReference>
<comment type="PTM">
    <text evidence="6">Binds 1 heme c group covalently per subunit.</text>
</comment>
<gene>
    <name evidence="10" type="ORF">AHA02nite_29540</name>
</gene>
<organism evidence="10 11">
    <name type="scientific">Alkalibacillus haloalkaliphilus</name>
    <dbReference type="NCBI Taxonomy" id="94136"/>
    <lineage>
        <taxon>Bacteria</taxon>
        <taxon>Bacillati</taxon>
        <taxon>Bacillota</taxon>
        <taxon>Bacilli</taxon>
        <taxon>Bacillales</taxon>
        <taxon>Bacillaceae</taxon>
        <taxon>Alkalibacillus</taxon>
    </lineage>
</organism>
<feature type="binding site" description="covalent" evidence="6">
    <location>
        <position position="51"/>
    </location>
    <ligand>
        <name>heme c</name>
        <dbReference type="ChEBI" id="CHEBI:61717"/>
    </ligand>
</feature>
<dbReference type="PANTHER" id="PTHR37823">
    <property type="entry name" value="CYTOCHROME C-553-LIKE"/>
    <property type="match status" value="1"/>
</dbReference>
<dbReference type="PIRSF" id="PIRSF000025">
    <property type="entry name" value="Cytc_Bsub_c550"/>
    <property type="match status" value="1"/>
</dbReference>